<keyword evidence="2" id="KW-0547">Nucleotide-binding</keyword>
<dbReference type="InterPro" id="IPR017871">
    <property type="entry name" value="ABC_transporter-like_CS"/>
</dbReference>
<evidence type="ECO:0000256" key="3">
    <source>
        <dbReference type="ARBA" id="ARBA00022840"/>
    </source>
</evidence>
<dbReference type="EMBL" id="JANFYS010000034">
    <property type="protein sequence ID" value="MCQ4771521.1"/>
    <property type="molecule type" value="Genomic_DNA"/>
</dbReference>
<gene>
    <name evidence="5" type="ORF">NE579_13830</name>
</gene>
<accession>A0AAW5JMZ2</accession>
<evidence type="ECO:0000256" key="2">
    <source>
        <dbReference type="ARBA" id="ARBA00022741"/>
    </source>
</evidence>
<keyword evidence="1" id="KW-0813">Transport</keyword>
<dbReference type="PANTHER" id="PTHR42781:SF4">
    <property type="entry name" value="SPERMIDINE_PUTRESCINE IMPORT ATP-BINDING PROTEIN POTA"/>
    <property type="match status" value="1"/>
</dbReference>
<evidence type="ECO:0000313" key="5">
    <source>
        <dbReference type="EMBL" id="MCQ4771521.1"/>
    </source>
</evidence>
<feature type="domain" description="ABC transporter" evidence="4">
    <location>
        <begin position="2"/>
        <end position="234"/>
    </location>
</feature>
<dbReference type="PROSITE" id="PS50893">
    <property type="entry name" value="ABC_TRANSPORTER_2"/>
    <property type="match status" value="1"/>
</dbReference>
<protein>
    <submittedName>
        <fullName evidence="5">ATP-binding cassette domain-containing protein</fullName>
    </submittedName>
</protein>
<dbReference type="AlphaFoldDB" id="A0AAW5JMZ2"/>
<dbReference type="PROSITE" id="PS00211">
    <property type="entry name" value="ABC_TRANSPORTER_1"/>
    <property type="match status" value="1"/>
</dbReference>
<keyword evidence="3 5" id="KW-0067">ATP-binding</keyword>
<organism evidence="5 6">
    <name type="scientific">Intestinimonas massiliensis</name>
    <name type="common">ex Afouda et al. 2020</name>
    <dbReference type="NCBI Taxonomy" id="1673721"/>
    <lineage>
        <taxon>Bacteria</taxon>
        <taxon>Bacillati</taxon>
        <taxon>Bacillota</taxon>
        <taxon>Clostridia</taxon>
        <taxon>Eubacteriales</taxon>
        <taxon>Intestinimonas</taxon>
    </lineage>
</organism>
<dbReference type="GO" id="GO:0016887">
    <property type="term" value="F:ATP hydrolysis activity"/>
    <property type="evidence" value="ECO:0007669"/>
    <property type="project" value="InterPro"/>
</dbReference>
<dbReference type="InterPro" id="IPR027417">
    <property type="entry name" value="P-loop_NTPase"/>
</dbReference>
<proteinExistence type="predicted"/>
<dbReference type="PANTHER" id="PTHR42781">
    <property type="entry name" value="SPERMIDINE/PUTRESCINE IMPORT ATP-BINDING PROTEIN POTA"/>
    <property type="match status" value="1"/>
</dbReference>
<dbReference type="InterPro" id="IPR003439">
    <property type="entry name" value="ABC_transporter-like_ATP-bd"/>
</dbReference>
<dbReference type="Proteomes" id="UP001204562">
    <property type="component" value="Unassembled WGS sequence"/>
</dbReference>
<dbReference type="InterPro" id="IPR003593">
    <property type="entry name" value="AAA+_ATPase"/>
</dbReference>
<dbReference type="Pfam" id="PF00005">
    <property type="entry name" value="ABC_tran"/>
    <property type="match status" value="1"/>
</dbReference>
<dbReference type="SMART" id="SM00382">
    <property type="entry name" value="AAA"/>
    <property type="match status" value="1"/>
</dbReference>
<evidence type="ECO:0000256" key="1">
    <source>
        <dbReference type="ARBA" id="ARBA00022448"/>
    </source>
</evidence>
<dbReference type="InterPro" id="IPR050093">
    <property type="entry name" value="ABC_SmlMolc_Importer"/>
</dbReference>
<evidence type="ECO:0000259" key="4">
    <source>
        <dbReference type="PROSITE" id="PS50893"/>
    </source>
</evidence>
<dbReference type="SUPFAM" id="SSF52540">
    <property type="entry name" value="P-loop containing nucleoside triphosphate hydrolases"/>
    <property type="match status" value="1"/>
</dbReference>
<comment type="caution">
    <text evidence="5">The sequence shown here is derived from an EMBL/GenBank/DDBJ whole genome shotgun (WGS) entry which is preliminary data.</text>
</comment>
<dbReference type="Gene3D" id="3.40.50.300">
    <property type="entry name" value="P-loop containing nucleotide triphosphate hydrolases"/>
    <property type="match status" value="1"/>
</dbReference>
<evidence type="ECO:0000313" key="6">
    <source>
        <dbReference type="Proteomes" id="UP001204562"/>
    </source>
</evidence>
<sequence length="347" mass="38554">MSLLVDIEKDLGGFFLQVRFESEGGVLGLLGPSGSGKSMTLKCIAGIERPDRGRIVLDGETLFDSEKRIDLPPQRRRVGYLFQSYALFPNMTVAQNILCGLCREPDRGKKKALLQDAVAMMRLEGLERLRPAQLSGGQAQRAALARILVSRPNLLMLDEPFSALDSHLRDQLQLQTKALLAQFGKPVLLVTHSRDEAYRLCGQIAVVDQGRFLALKETKALFADPGSVQAARLTGCKNIAQARKTGDYELEVPAWGVRLRTAQPVADGVRAVGIRAHYFNSRATQNRYPVRFTGEMEEPFEVILQFRYAGQDPAAPDLWWRIPKDRRPQALPEAFGVAPANVLPLYD</sequence>
<name>A0AAW5JMZ2_9FIRM</name>
<dbReference type="GO" id="GO:0005524">
    <property type="term" value="F:ATP binding"/>
    <property type="evidence" value="ECO:0007669"/>
    <property type="project" value="UniProtKB-KW"/>
</dbReference>
<reference evidence="5" key="1">
    <citation type="submission" date="2022-06" db="EMBL/GenBank/DDBJ databases">
        <title>Isolation of gut microbiota from human fecal samples.</title>
        <authorList>
            <person name="Pamer E.G."/>
            <person name="Barat B."/>
            <person name="Waligurski E."/>
            <person name="Medina S."/>
            <person name="Paddock L."/>
            <person name="Mostad J."/>
        </authorList>
    </citation>
    <scope>NUCLEOTIDE SEQUENCE</scope>
    <source>
        <strain evidence="5">DFI.9.91</strain>
    </source>
</reference>